<accession>A0A1W1CCJ7</accession>
<dbReference type="EC" id="2.4.1.-" evidence="3"/>
<dbReference type="PANTHER" id="PTHR30160">
    <property type="entry name" value="TETRAACYLDISACCHARIDE 4'-KINASE-RELATED"/>
    <property type="match status" value="1"/>
</dbReference>
<dbReference type="Pfam" id="PF01075">
    <property type="entry name" value="Glyco_transf_9"/>
    <property type="match status" value="1"/>
</dbReference>
<name>A0A1W1CCJ7_9ZZZZ</name>
<dbReference type="InterPro" id="IPR002201">
    <property type="entry name" value="Glyco_trans_9"/>
</dbReference>
<dbReference type="PANTHER" id="PTHR30160:SF1">
    <property type="entry name" value="LIPOPOLYSACCHARIDE 1,2-N-ACETYLGLUCOSAMINETRANSFERASE-RELATED"/>
    <property type="match status" value="1"/>
</dbReference>
<gene>
    <name evidence="3" type="ORF">MNB_SUP05-5-926</name>
</gene>
<dbReference type="GO" id="GO:0009244">
    <property type="term" value="P:lipopolysaccharide core region biosynthetic process"/>
    <property type="evidence" value="ECO:0007669"/>
    <property type="project" value="TreeGrafter"/>
</dbReference>
<dbReference type="SUPFAM" id="SSF53756">
    <property type="entry name" value="UDP-Glycosyltransferase/glycogen phosphorylase"/>
    <property type="match status" value="1"/>
</dbReference>
<evidence type="ECO:0000256" key="2">
    <source>
        <dbReference type="ARBA" id="ARBA00022679"/>
    </source>
</evidence>
<organism evidence="3">
    <name type="scientific">hydrothermal vent metagenome</name>
    <dbReference type="NCBI Taxonomy" id="652676"/>
    <lineage>
        <taxon>unclassified sequences</taxon>
        <taxon>metagenomes</taxon>
        <taxon>ecological metagenomes</taxon>
    </lineage>
</organism>
<reference evidence="3" key="1">
    <citation type="submission" date="2016-10" db="EMBL/GenBank/DDBJ databases">
        <authorList>
            <person name="de Groot N.N."/>
        </authorList>
    </citation>
    <scope>NUCLEOTIDE SEQUENCE</scope>
</reference>
<evidence type="ECO:0000256" key="1">
    <source>
        <dbReference type="ARBA" id="ARBA00022676"/>
    </source>
</evidence>
<dbReference type="GO" id="GO:0005829">
    <property type="term" value="C:cytosol"/>
    <property type="evidence" value="ECO:0007669"/>
    <property type="project" value="TreeGrafter"/>
</dbReference>
<protein>
    <submittedName>
        <fullName evidence="3">ADP-heptose--lipooligosaccharide heptosyltransferase II</fullName>
        <ecNumber evidence="3">2.4.1.-</ecNumber>
    </submittedName>
</protein>
<dbReference type="CDD" id="cd03789">
    <property type="entry name" value="GT9_LPS_heptosyltransferase"/>
    <property type="match status" value="1"/>
</dbReference>
<evidence type="ECO:0000313" key="3">
    <source>
        <dbReference type="EMBL" id="SFV63538.1"/>
    </source>
</evidence>
<sequence length="398" mass="45120">MKIDTMRSIDYWVGIPLAFILSNLLKIKRIFLKNKAKKPKNILLIELSEMGSTILADPLMQHLKKKYQGTLYFAIFSQNAISLELLNTVEKKNIFVFREHSLLTLIIDFFKYIFWCRKKKIDTVFDLELFSRVTALLTGVSGAGNTIGFHSFYQEGLYRGDMLTHKVSYNSHIHISKNFMALANSLDCEVDDKPYSKTIIADVKLQKVVITEEQKETVRLEIKKRFNDFNNQRIVLINPNASDLLPQRRWAKESFQIVIESLLAKYEDIVVLITGSPNEFDEAEILTKKIANNRCVNFAGGVSFLELPTLYDLSSVMLTNDSGPGHFSSITNMPTIVLFGPETPNLYGSLGVGEAIYKGLACSPCVSAHNHRKTPCNDNVCLQKITTDEVLIALDKYL</sequence>
<keyword evidence="2 3" id="KW-0808">Transferase</keyword>
<keyword evidence="1 3" id="KW-0328">Glycosyltransferase</keyword>
<dbReference type="EMBL" id="FPHJ01000041">
    <property type="protein sequence ID" value="SFV63538.1"/>
    <property type="molecule type" value="Genomic_DNA"/>
</dbReference>
<dbReference type="InterPro" id="IPR051199">
    <property type="entry name" value="LPS_LOS_Heptosyltrfase"/>
</dbReference>
<dbReference type="GO" id="GO:0008713">
    <property type="term" value="F:ADP-heptose-lipopolysaccharide heptosyltransferase activity"/>
    <property type="evidence" value="ECO:0007669"/>
    <property type="project" value="TreeGrafter"/>
</dbReference>
<proteinExistence type="predicted"/>
<dbReference type="AlphaFoldDB" id="A0A1W1CCJ7"/>
<dbReference type="Gene3D" id="3.40.50.2000">
    <property type="entry name" value="Glycogen Phosphorylase B"/>
    <property type="match status" value="2"/>
</dbReference>